<evidence type="ECO:0000256" key="3">
    <source>
        <dbReference type="ARBA" id="ARBA00022452"/>
    </source>
</evidence>
<keyword evidence="3" id="KW-1134">Transmembrane beta strand</keyword>
<evidence type="ECO:0000256" key="5">
    <source>
        <dbReference type="ARBA" id="ARBA00022729"/>
    </source>
</evidence>
<sequence>MFKNRLSTIICLFFVQIVFCFSHANACVKSQDLNKICIEGIVKQLGSKNPIADALIIDQSNRNSFIRTNKDGSFEFYIDKSSSGILIRADNFQDLTIEIKNGKLLSSSPFQLEPAPVYGGFGVIRAKQKNEISQNTFQQEEFTQTPGAGRDPVRVLQTLPSVLPANVGSADLVVRGGLPGDNSFFYDDLVFPFIFHFGGAETIIPPKMIEAMDFFPGSFSSRYADTIGGVIQLKSQNTTPERLSGEYDLGLVQTGIYMEGRLDAPKTDTTQTQAENVTQQNSNDNAIGYRLGFRRTYLELYKPLIQKIAGSSSFVTIPQATDYQLVLNGNHALGTWQGYLVGAADRASLSASLGDSTTADGKNKFSFYSYLQVSGVRYNLNLSNDVVVKFVFQQRYFLFQQDILGNTLDIKCHLFGIGLIVDKKIDEKLSFGVGVRPKYTYNTVGLNVVQFPSGDPTVFFDPELAPRVYQYLILSQLYGDLFFDVTYSPIKSLTVNPGVNVLIGTNSNQIGIDPRIGIRYELIEDHILKFAAGYYSQMPAVQYSSSSYGNPKLSLERSAQLVVGYEVSFLENFSADIQLWSKTSQSLVGMAVENPNNKFENSISSRAKGLEIFVKKKPSDFWFGWLSYGISTAEIKDPLTGIWRYSEYDRTHSLNIVYGQKITGNWKAGAKFQFLTGAPYTSINSGIFNQNTGKYTPQPDGNVYGINKNDARNPFIMQVDFRTEYDFLYPDWTLTTYLDILNVFNRKNVSFVTYNQDYSKKIEITSLPIIPTIGIIAKF</sequence>
<dbReference type="SUPFAM" id="SSF56935">
    <property type="entry name" value="Porins"/>
    <property type="match status" value="1"/>
</dbReference>
<reference evidence="9" key="1">
    <citation type="submission" date="2018-04" db="EMBL/GenBank/DDBJ databases">
        <title>Draft genome sequence of the Candidatus Spirobacillus cienkowskii, a pathogen of freshwater Daphnia species, reconstructed from hemolymph metagenomic reads.</title>
        <authorList>
            <person name="Bresciani L."/>
            <person name="Lemos L.N."/>
            <person name="Wale N."/>
            <person name="Lin J.Y."/>
            <person name="Fernandes G.R."/>
            <person name="Duffy M.A."/>
            <person name="Rodrigues J.M."/>
        </authorList>
    </citation>
    <scope>NUCLEOTIDE SEQUENCE [LARGE SCALE GENOMIC DNA]</scope>
    <source>
        <strain evidence="9">Binning01</strain>
    </source>
</reference>
<evidence type="ECO:0000256" key="2">
    <source>
        <dbReference type="ARBA" id="ARBA00022448"/>
    </source>
</evidence>
<feature type="chain" id="PRO_5016778960" evidence="8">
    <location>
        <begin position="27"/>
        <end position="779"/>
    </location>
</feature>
<feature type="signal peptide" evidence="8">
    <location>
        <begin position="1"/>
        <end position="26"/>
    </location>
</feature>
<evidence type="ECO:0000256" key="1">
    <source>
        <dbReference type="ARBA" id="ARBA00004571"/>
    </source>
</evidence>
<dbReference type="GO" id="GO:0044718">
    <property type="term" value="P:siderophore transmembrane transport"/>
    <property type="evidence" value="ECO:0007669"/>
    <property type="project" value="TreeGrafter"/>
</dbReference>
<keyword evidence="6" id="KW-0472">Membrane</keyword>
<evidence type="ECO:0000313" key="10">
    <source>
        <dbReference type="Proteomes" id="UP000253934"/>
    </source>
</evidence>
<proteinExistence type="predicted"/>
<evidence type="ECO:0000313" key="9">
    <source>
        <dbReference type="EMBL" id="RDB36052.1"/>
    </source>
</evidence>
<keyword evidence="5 8" id="KW-0732">Signal</keyword>
<accession>A0A369KR38</accession>
<organism evidence="9 10">
    <name type="scientific">Spirobacillus cienkowskii</name>
    <dbReference type="NCBI Taxonomy" id="495820"/>
    <lineage>
        <taxon>Bacteria</taxon>
        <taxon>Pseudomonadati</taxon>
        <taxon>Bdellovibrionota</taxon>
        <taxon>Oligoflexia</taxon>
        <taxon>Silvanigrellales</taxon>
        <taxon>Spirobacillus</taxon>
    </lineage>
</organism>
<dbReference type="PANTHER" id="PTHR30069:SF29">
    <property type="entry name" value="HEMOGLOBIN AND HEMOGLOBIN-HAPTOGLOBIN-BINDING PROTEIN 1-RELATED"/>
    <property type="match status" value="1"/>
</dbReference>
<comment type="caution">
    <text evidence="9">The sequence shown here is derived from an EMBL/GenBank/DDBJ whole genome shotgun (WGS) entry which is preliminary data.</text>
</comment>
<dbReference type="EMBL" id="QOVW01000068">
    <property type="protein sequence ID" value="RDB36052.1"/>
    <property type="molecule type" value="Genomic_DNA"/>
</dbReference>
<comment type="subcellular location">
    <subcellularLocation>
        <location evidence="1">Cell outer membrane</location>
        <topology evidence="1">Multi-pass membrane protein</topology>
    </subcellularLocation>
</comment>
<dbReference type="GO" id="GO:0009279">
    <property type="term" value="C:cell outer membrane"/>
    <property type="evidence" value="ECO:0007669"/>
    <property type="project" value="UniProtKB-SubCell"/>
</dbReference>
<keyword evidence="10" id="KW-1185">Reference proteome</keyword>
<dbReference type="InterPro" id="IPR036942">
    <property type="entry name" value="Beta-barrel_TonB_sf"/>
</dbReference>
<keyword evidence="4" id="KW-0812">Transmembrane</keyword>
<name>A0A369KR38_9BACT</name>
<dbReference type="GO" id="GO:0015344">
    <property type="term" value="F:siderophore uptake transmembrane transporter activity"/>
    <property type="evidence" value="ECO:0007669"/>
    <property type="project" value="TreeGrafter"/>
</dbReference>
<keyword evidence="7" id="KW-0998">Cell outer membrane</keyword>
<dbReference type="Proteomes" id="UP000253934">
    <property type="component" value="Unassembled WGS sequence"/>
</dbReference>
<dbReference type="AlphaFoldDB" id="A0A369KR38"/>
<keyword evidence="9" id="KW-0675">Receptor</keyword>
<keyword evidence="2" id="KW-0813">Transport</keyword>
<dbReference type="InterPro" id="IPR039426">
    <property type="entry name" value="TonB-dep_rcpt-like"/>
</dbReference>
<dbReference type="PANTHER" id="PTHR30069">
    <property type="entry name" value="TONB-DEPENDENT OUTER MEMBRANE RECEPTOR"/>
    <property type="match status" value="1"/>
</dbReference>
<evidence type="ECO:0000256" key="6">
    <source>
        <dbReference type="ARBA" id="ARBA00023136"/>
    </source>
</evidence>
<protein>
    <submittedName>
        <fullName evidence="9">TonB-dependent receptor</fullName>
    </submittedName>
</protein>
<gene>
    <name evidence="9" type="ORF">DCC88_07100</name>
</gene>
<evidence type="ECO:0000256" key="7">
    <source>
        <dbReference type="ARBA" id="ARBA00023237"/>
    </source>
</evidence>
<evidence type="ECO:0000256" key="4">
    <source>
        <dbReference type="ARBA" id="ARBA00022692"/>
    </source>
</evidence>
<evidence type="ECO:0000256" key="8">
    <source>
        <dbReference type="SAM" id="SignalP"/>
    </source>
</evidence>
<dbReference type="Gene3D" id="2.40.170.20">
    <property type="entry name" value="TonB-dependent receptor, beta-barrel domain"/>
    <property type="match status" value="1"/>
</dbReference>